<evidence type="ECO:0000256" key="2">
    <source>
        <dbReference type="ARBA" id="ARBA00005636"/>
    </source>
</evidence>
<dbReference type="FunFam" id="4.10.950.10:FF:000001">
    <property type="entry name" value="50S ribosomal protein L2"/>
    <property type="match status" value="1"/>
</dbReference>
<geneLocation type="mitochondrion" evidence="10"/>
<dbReference type="PANTHER" id="PTHR13691">
    <property type="entry name" value="RIBOSOMAL PROTEIN L2"/>
    <property type="match status" value="1"/>
</dbReference>
<evidence type="ECO:0000256" key="4">
    <source>
        <dbReference type="ARBA" id="ARBA00022640"/>
    </source>
</evidence>
<dbReference type="InterPro" id="IPR008991">
    <property type="entry name" value="Translation_prot_SH3-like_sf"/>
</dbReference>
<protein>
    <submittedName>
        <fullName evidence="10">Ribosomal protein L2</fullName>
    </submittedName>
</protein>
<proteinExistence type="inferred from homology"/>
<dbReference type="GeneID" id="36937330"/>
<dbReference type="GO" id="GO:0003723">
    <property type="term" value="F:RNA binding"/>
    <property type="evidence" value="ECO:0007669"/>
    <property type="project" value="InterPro"/>
</dbReference>
<dbReference type="InterPro" id="IPR022669">
    <property type="entry name" value="Ribosomal_uL2_C"/>
</dbReference>
<dbReference type="SUPFAM" id="SSF50249">
    <property type="entry name" value="Nucleic acid-binding proteins"/>
    <property type="match status" value="1"/>
</dbReference>
<dbReference type="GO" id="GO:0002181">
    <property type="term" value="P:cytoplasmic translation"/>
    <property type="evidence" value="ECO:0007669"/>
    <property type="project" value="TreeGrafter"/>
</dbReference>
<evidence type="ECO:0000313" key="10">
    <source>
        <dbReference type="EMBL" id="AVR57528.1"/>
    </source>
</evidence>
<keyword evidence="3" id="KW-0150">Chloroplast</keyword>
<evidence type="ECO:0000256" key="1">
    <source>
        <dbReference type="ARBA" id="ARBA00004229"/>
    </source>
</evidence>
<evidence type="ECO:0000259" key="8">
    <source>
        <dbReference type="SMART" id="SM01382"/>
    </source>
</evidence>
<keyword evidence="10" id="KW-0496">Mitochondrion</keyword>
<feature type="domain" description="Large ribosomal subunit protein uL2 C-terminal" evidence="8">
    <location>
        <begin position="125"/>
        <end position="251"/>
    </location>
</feature>
<keyword evidence="6" id="KW-0687">Ribonucleoprotein</keyword>
<gene>
    <name evidence="10" type="primary">rpl2</name>
</gene>
<dbReference type="SUPFAM" id="SSF50104">
    <property type="entry name" value="Translation proteins SH3-like domain"/>
    <property type="match status" value="1"/>
</dbReference>
<dbReference type="InterPro" id="IPR014726">
    <property type="entry name" value="Ribosomal_uL2_dom3"/>
</dbReference>
<dbReference type="Gene3D" id="2.30.30.30">
    <property type="match status" value="1"/>
</dbReference>
<dbReference type="GO" id="GO:0016740">
    <property type="term" value="F:transferase activity"/>
    <property type="evidence" value="ECO:0007669"/>
    <property type="project" value="InterPro"/>
</dbReference>
<dbReference type="InterPro" id="IPR014722">
    <property type="entry name" value="Rib_uL2_dom2"/>
</dbReference>
<feature type="compositionally biased region" description="Basic and acidic residues" evidence="7">
    <location>
        <begin position="230"/>
        <end position="240"/>
    </location>
</feature>
<dbReference type="InterPro" id="IPR022671">
    <property type="entry name" value="Ribosomal_uL2_CS"/>
</dbReference>
<dbReference type="InterPro" id="IPR002171">
    <property type="entry name" value="Ribosomal_uL2"/>
</dbReference>
<dbReference type="GO" id="GO:0015934">
    <property type="term" value="C:large ribosomal subunit"/>
    <property type="evidence" value="ECO:0007669"/>
    <property type="project" value="InterPro"/>
</dbReference>
<dbReference type="Gene3D" id="2.40.50.140">
    <property type="entry name" value="Nucleic acid-binding proteins"/>
    <property type="match status" value="1"/>
</dbReference>
<dbReference type="InterPro" id="IPR012340">
    <property type="entry name" value="NA-bd_OB-fold"/>
</dbReference>
<dbReference type="Pfam" id="PF03947">
    <property type="entry name" value="Ribosomal_L2_C"/>
    <property type="match status" value="1"/>
</dbReference>
<dbReference type="InterPro" id="IPR022666">
    <property type="entry name" value="Ribosomal_uL2_RNA-bd_dom"/>
</dbReference>
<dbReference type="Pfam" id="PF00181">
    <property type="entry name" value="Ribosomal_L2_N"/>
    <property type="match status" value="1"/>
</dbReference>
<evidence type="ECO:0000259" key="9">
    <source>
        <dbReference type="SMART" id="SM01383"/>
    </source>
</evidence>
<accession>A0A2R4A399</accession>
<keyword evidence="5 10" id="KW-0689">Ribosomal protein</keyword>
<dbReference type="RefSeq" id="YP_009485464.1">
    <property type="nucleotide sequence ID" value="NC_037727.1"/>
</dbReference>
<dbReference type="Gene3D" id="4.10.950.10">
    <property type="entry name" value="Ribosomal protein L2, domain 3"/>
    <property type="match status" value="1"/>
</dbReference>
<dbReference type="GO" id="GO:0003735">
    <property type="term" value="F:structural constituent of ribosome"/>
    <property type="evidence" value="ECO:0007669"/>
    <property type="project" value="InterPro"/>
</dbReference>
<evidence type="ECO:0000256" key="7">
    <source>
        <dbReference type="SAM" id="MobiDB-lite"/>
    </source>
</evidence>
<evidence type="ECO:0000256" key="3">
    <source>
        <dbReference type="ARBA" id="ARBA00022528"/>
    </source>
</evidence>
<dbReference type="EMBL" id="MF997420">
    <property type="protein sequence ID" value="AVR57528.1"/>
    <property type="molecule type" value="Genomic_DNA"/>
</dbReference>
<dbReference type="PROSITE" id="PS00467">
    <property type="entry name" value="RIBOSOMAL_L2"/>
    <property type="match status" value="1"/>
</dbReference>
<dbReference type="SMART" id="SM01382">
    <property type="entry name" value="Ribosomal_L2_C"/>
    <property type="match status" value="1"/>
</dbReference>
<comment type="subcellular location">
    <subcellularLocation>
        <location evidence="1">Plastid</location>
        <location evidence="1">Chloroplast</location>
    </subcellularLocation>
</comment>
<sequence>MMTLPIEKPVTSSQRHTLYLGKKNLTKKPLLKKHIEGLKNSNGRNNQGRITVRHKGGGHKTRYRTIDFCRLSSATGIVCSIEYDPNRTANIAAIFDIFHSKFNYIIAPKTLKVGDIVKSGPNAETRTGHSLPISKIPVGSYIYNISLRPQNPSQISRSAGNFSRITEKTLSYAVIELSSGKLLLVSVNCYATIGIVSNEFTFLTKLRKAGQSRWINRRPTVRGVAMNPVDHPHGGGEGKKAGKGLTPWGKPTRGPKTSRTKNNPLLNIK</sequence>
<feature type="compositionally biased region" description="Polar residues" evidence="7">
    <location>
        <begin position="255"/>
        <end position="269"/>
    </location>
</feature>
<reference evidence="10" key="1">
    <citation type="submission" date="2017-09" db="EMBL/GenBank/DDBJ databases">
        <title>Comparative analysis of the mitochondrial genomes of 6 newly sequenced diatoms reveals group II introns in the barcoding region of cox1.</title>
        <authorList>
            <person name="Keepers K.G."/>
            <person name="Pogoda C.S."/>
            <person name="Kane N.C."/>
            <person name="Hamsher S.E."/>
            <person name="Stepanek J.G."/>
            <person name="Kociolek J.P."/>
        </authorList>
    </citation>
    <scope>NUCLEOTIDE SEQUENCE</scope>
</reference>
<organism evidence="10">
    <name type="scientific">Halamphora coffeiformis</name>
    <dbReference type="NCBI Taxonomy" id="1487565"/>
    <lineage>
        <taxon>Eukaryota</taxon>
        <taxon>Sar</taxon>
        <taxon>Stramenopiles</taxon>
        <taxon>Ochrophyta</taxon>
        <taxon>Bacillariophyta</taxon>
        <taxon>Bacillariophyceae</taxon>
        <taxon>Bacillariophycidae</taxon>
        <taxon>Naviculales</taxon>
        <taxon>Amphipleuraceae</taxon>
        <taxon>Halamphora</taxon>
    </lineage>
</organism>
<dbReference type="GO" id="GO:0009507">
    <property type="term" value="C:chloroplast"/>
    <property type="evidence" value="ECO:0007669"/>
    <property type="project" value="UniProtKB-SubCell"/>
</dbReference>
<dbReference type="PIRSF" id="PIRSF002158">
    <property type="entry name" value="Ribosomal_L2"/>
    <property type="match status" value="1"/>
</dbReference>
<dbReference type="SMART" id="SM01383">
    <property type="entry name" value="Ribosomal_L2"/>
    <property type="match status" value="1"/>
</dbReference>
<feature type="region of interest" description="Disordered" evidence="7">
    <location>
        <begin position="224"/>
        <end position="269"/>
    </location>
</feature>
<evidence type="ECO:0000256" key="5">
    <source>
        <dbReference type="ARBA" id="ARBA00022980"/>
    </source>
</evidence>
<keyword evidence="4" id="KW-0934">Plastid</keyword>
<comment type="similarity">
    <text evidence="2">Belongs to the universal ribosomal protein uL2 family.</text>
</comment>
<dbReference type="PANTHER" id="PTHR13691:SF5">
    <property type="entry name" value="LARGE RIBOSOMAL SUBUNIT PROTEIN UL2M"/>
    <property type="match status" value="1"/>
</dbReference>
<dbReference type="AlphaFoldDB" id="A0A2R4A399"/>
<name>A0A2R4A399_9STRA</name>
<feature type="domain" description="Large ribosomal subunit protein uL2 RNA-binding" evidence="9">
    <location>
        <begin position="43"/>
        <end position="119"/>
    </location>
</feature>
<dbReference type="InterPro" id="IPR005880">
    <property type="entry name" value="Ribosomal_uL2_bac/org-type"/>
</dbReference>
<evidence type="ECO:0000256" key="6">
    <source>
        <dbReference type="ARBA" id="ARBA00023274"/>
    </source>
</evidence>
<dbReference type="NCBIfam" id="TIGR01171">
    <property type="entry name" value="rplB_bact"/>
    <property type="match status" value="1"/>
</dbReference>